<dbReference type="EMBL" id="FRAR01000022">
    <property type="protein sequence ID" value="SHK73478.1"/>
    <property type="molecule type" value="Genomic_DNA"/>
</dbReference>
<proteinExistence type="predicted"/>
<dbReference type="STRING" id="1121421.SAMN02745123_02942"/>
<keyword evidence="2" id="KW-1185">Reference proteome</keyword>
<dbReference type="Proteomes" id="UP000183997">
    <property type="component" value="Unassembled WGS sequence"/>
</dbReference>
<evidence type="ECO:0000313" key="1">
    <source>
        <dbReference type="EMBL" id="SHK73478.1"/>
    </source>
</evidence>
<name>A0A1M6UW85_9FIRM</name>
<dbReference type="RefSeq" id="WP_072915852.1">
    <property type="nucleotide sequence ID" value="NZ_FRAR01000022.1"/>
</dbReference>
<sequence length="188" mass="21846">MRKYILIALLPLLILLGLTVKPVLTYTLGEEIILKTQPIDPYDLFRGRHMVVSYDISRVDISKMPRDFTHVNNGKESADREKEDPYIRGNENYQGKKLYTILKKEGSYYTVDRIVSDKPKGLYLPCRYQYVEKSADGEYYVRLDYNLDKYFIPENSSSELENAARDGKVVAKVKVYNGYPLLIDLRKS</sequence>
<dbReference type="InterPro" id="IPR025833">
    <property type="entry name" value="GDYXXLXY"/>
</dbReference>
<dbReference type="AlphaFoldDB" id="A0A1M6UW85"/>
<accession>A0A1M6UW85</accession>
<evidence type="ECO:0000313" key="2">
    <source>
        <dbReference type="Proteomes" id="UP000183997"/>
    </source>
</evidence>
<dbReference type="OrthoDB" id="4868247at2"/>
<protein>
    <submittedName>
        <fullName evidence="1">Uncharacterized membrane-anchored protein</fullName>
    </submittedName>
</protein>
<organism evidence="1 2">
    <name type="scientific">Desulforamulus aeronauticus DSM 10349</name>
    <dbReference type="NCBI Taxonomy" id="1121421"/>
    <lineage>
        <taxon>Bacteria</taxon>
        <taxon>Bacillati</taxon>
        <taxon>Bacillota</taxon>
        <taxon>Clostridia</taxon>
        <taxon>Eubacteriales</taxon>
        <taxon>Peptococcaceae</taxon>
        <taxon>Desulforamulus</taxon>
    </lineage>
</organism>
<dbReference type="Pfam" id="PF14345">
    <property type="entry name" value="GDYXXLXY"/>
    <property type="match status" value="1"/>
</dbReference>
<reference evidence="2" key="1">
    <citation type="submission" date="2016-11" db="EMBL/GenBank/DDBJ databases">
        <authorList>
            <person name="Varghese N."/>
            <person name="Submissions S."/>
        </authorList>
    </citation>
    <scope>NUCLEOTIDE SEQUENCE [LARGE SCALE GENOMIC DNA]</scope>
    <source>
        <strain evidence="2">DSM 10349</strain>
    </source>
</reference>
<gene>
    <name evidence="1" type="ORF">SAMN02745123_02942</name>
</gene>